<proteinExistence type="predicted"/>
<dbReference type="SUPFAM" id="SSF52833">
    <property type="entry name" value="Thioredoxin-like"/>
    <property type="match status" value="1"/>
</dbReference>
<evidence type="ECO:0000313" key="3">
    <source>
        <dbReference type="Proteomes" id="UP000285961"/>
    </source>
</evidence>
<dbReference type="PANTHER" id="PTHR45288">
    <property type="entry name" value="THIOREDOXIN FAMILY PROTEIN"/>
    <property type="match status" value="1"/>
</dbReference>
<reference evidence="2 3" key="1">
    <citation type="journal article" date="2017" name="ISME J.">
        <title>Energy and carbon metabolisms in a deep terrestrial subsurface fluid microbial community.</title>
        <authorList>
            <person name="Momper L."/>
            <person name="Jungbluth S.P."/>
            <person name="Lee M.D."/>
            <person name="Amend J.P."/>
        </authorList>
    </citation>
    <scope>NUCLEOTIDE SEQUENCE [LARGE SCALE GENOMIC DNA]</scope>
    <source>
        <strain evidence="2">SURF_17</strain>
    </source>
</reference>
<feature type="domain" description="GST N-terminal" evidence="1">
    <location>
        <begin position="1"/>
        <end position="80"/>
    </location>
</feature>
<sequence length="80" mass="9304">MLELYQKESCPFCQKVRAKMTELDLDYICRNVRDGSSKKEALLEKLGGKVQVPFLVDTDNEVAMYESEDIIKYLEEKYSS</sequence>
<accession>A0A419F8V6</accession>
<gene>
    <name evidence="2" type="ORF">C4532_01250</name>
</gene>
<dbReference type="Gene3D" id="3.40.30.10">
    <property type="entry name" value="Glutaredoxin"/>
    <property type="match status" value="1"/>
</dbReference>
<dbReference type="Pfam" id="PF13417">
    <property type="entry name" value="GST_N_3"/>
    <property type="match status" value="1"/>
</dbReference>
<dbReference type="PROSITE" id="PS51354">
    <property type="entry name" value="GLUTAREDOXIN_2"/>
    <property type="match status" value="1"/>
</dbReference>
<name>A0A419F8V6_9BACT</name>
<dbReference type="InterPro" id="IPR004045">
    <property type="entry name" value="Glutathione_S-Trfase_N"/>
</dbReference>
<comment type="caution">
    <text evidence="2">The sequence shown here is derived from an EMBL/GenBank/DDBJ whole genome shotgun (WGS) entry which is preliminary data.</text>
</comment>
<evidence type="ECO:0000259" key="1">
    <source>
        <dbReference type="PROSITE" id="PS50404"/>
    </source>
</evidence>
<dbReference type="EMBL" id="QZKI01000008">
    <property type="protein sequence ID" value="RJP75039.1"/>
    <property type="molecule type" value="Genomic_DNA"/>
</dbReference>
<protein>
    <submittedName>
        <fullName evidence="2">Glutaredoxin</fullName>
    </submittedName>
</protein>
<dbReference type="InterPro" id="IPR036249">
    <property type="entry name" value="Thioredoxin-like_sf"/>
</dbReference>
<evidence type="ECO:0000313" key="2">
    <source>
        <dbReference type="EMBL" id="RJP75039.1"/>
    </source>
</evidence>
<dbReference type="PROSITE" id="PS50404">
    <property type="entry name" value="GST_NTER"/>
    <property type="match status" value="1"/>
</dbReference>
<organism evidence="2 3">
    <name type="scientific">Candidatus Abyssobacteria bacterium SURF_17</name>
    <dbReference type="NCBI Taxonomy" id="2093361"/>
    <lineage>
        <taxon>Bacteria</taxon>
        <taxon>Pseudomonadati</taxon>
        <taxon>Candidatus Hydrogenedentota</taxon>
        <taxon>Candidatus Abyssobacteria</taxon>
    </lineage>
</organism>
<dbReference type="PANTHER" id="PTHR45288:SF1">
    <property type="entry name" value="THIOREDOXIN FAMILY PROTEIN"/>
    <property type="match status" value="1"/>
</dbReference>
<dbReference type="AlphaFoldDB" id="A0A419F8V6"/>
<dbReference type="Proteomes" id="UP000285961">
    <property type="component" value="Unassembled WGS sequence"/>
</dbReference>